<sequence>MKKFVFLALLAITFGCTSPKKQAEQQTDPNPAAEGFNETGSDQEAISLADSVMAAMGGRKNYDEIRYIAWNFFGARDLIWDKYTGRVRIDVPSRKTSYLVNINTLEGKIIKDSSEITNPDSLQFYLKRAKDIWINDSYWLVMPFKLKDSGVTLKYSREDTTASGIVADVLTLTFENVGSTPNNKYEIYVDKADHLVKQWAYFKEANQKTPSAIWPWDNYKEYDKVLLSADRSDGKGPHNVRVFQVLPDEVFTSFDKPAL</sequence>
<comment type="caution">
    <text evidence="1">The sequence shown here is derived from an EMBL/GenBank/DDBJ whole genome shotgun (WGS) entry which is preliminary data.</text>
</comment>
<name>A0A937FZ19_9BACT</name>
<dbReference type="PROSITE" id="PS51257">
    <property type="entry name" value="PROKAR_LIPOPROTEIN"/>
    <property type="match status" value="1"/>
</dbReference>
<keyword evidence="2" id="KW-1185">Reference proteome</keyword>
<reference evidence="1" key="1">
    <citation type="submission" date="2021-01" db="EMBL/GenBank/DDBJ databases">
        <title>Fulvivirga kasyanovii gen. nov., sp nov., a novel member of the phylum Bacteroidetes isolated from seawater in a mussel farm.</title>
        <authorList>
            <person name="Zhao L.-H."/>
            <person name="Wang Z.-J."/>
        </authorList>
    </citation>
    <scope>NUCLEOTIDE SEQUENCE</scope>
    <source>
        <strain evidence="1">29W222</strain>
    </source>
</reference>
<dbReference type="Proteomes" id="UP000614216">
    <property type="component" value="Unassembled WGS sequence"/>
</dbReference>
<dbReference type="AlphaFoldDB" id="A0A937FZ19"/>
<accession>A0A937FZ19</accession>
<dbReference type="EMBL" id="JAEUGD010000043">
    <property type="protein sequence ID" value="MBL6447462.1"/>
    <property type="molecule type" value="Genomic_DNA"/>
</dbReference>
<protein>
    <recommendedName>
        <fullName evidence="3">Lipoprotein</fullName>
    </recommendedName>
</protein>
<proteinExistence type="predicted"/>
<dbReference type="RefSeq" id="WP_202856999.1">
    <property type="nucleotide sequence ID" value="NZ_JAEUGD010000043.1"/>
</dbReference>
<evidence type="ECO:0008006" key="3">
    <source>
        <dbReference type="Google" id="ProtNLM"/>
    </source>
</evidence>
<evidence type="ECO:0000313" key="1">
    <source>
        <dbReference type="EMBL" id="MBL6447462.1"/>
    </source>
</evidence>
<evidence type="ECO:0000313" key="2">
    <source>
        <dbReference type="Proteomes" id="UP000614216"/>
    </source>
</evidence>
<gene>
    <name evidence="1" type="ORF">JMN32_14180</name>
</gene>
<organism evidence="1 2">
    <name type="scientific">Fulvivirga marina</name>
    <dbReference type="NCBI Taxonomy" id="2494733"/>
    <lineage>
        <taxon>Bacteria</taxon>
        <taxon>Pseudomonadati</taxon>
        <taxon>Bacteroidota</taxon>
        <taxon>Cytophagia</taxon>
        <taxon>Cytophagales</taxon>
        <taxon>Fulvivirgaceae</taxon>
        <taxon>Fulvivirga</taxon>
    </lineage>
</organism>